<keyword evidence="1" id="KW-0489">Methyltransferase</keyword>
<dbReference type="InterPro" id="IPR051052">
    <property type="entry name" value="Diverse_substrate_MTase"/>
</dbReference>
<dbReference type="Pfam" id="PF13649">
    <property type="entry name" value="Methyltransf_25"/>
    <property type="match status" value="1"/>
</dbReference>
<dbReference type="PANTHER" id="PTHR44942">
    <property type="entry name" value="METHYLTRANSF_11 DOMAIN-CONTAINING PROTEIN"/>
    <property type="match status" value="1"/>
</dbReference>
<evidence type="ECO:0000259" key="3">
    <source>
        <dbReference type="Pfam" id="PF13649"/>
    </source>
</evidence>
<comment type="caution">
    <text evidence="4">The sequence shown here is derived from an EMBL/GenBank/DDBJ whole genome shotgun (WGS) entry which is preliminary data.</text>
</comment>
<keyword evidence="2" id="KW-0808">Transferase</keyword>
<gene>
    <name evidence="4" type="ORF">Aco03nite_098150</name>
</gene>
<dbReference type="EMBL" id="BOMG01000126">
    <property type="protein sequence ID" value="GID61411.1"/>
    <property type="molecule type" value="Genomic_DNA"/>
</dbReference>
<protein>
    <recommendedName>
        <fullName evidence="3">Methyltransferase domain-containing protein</fullName>
    </recommendedName>
</protein>
<keyword evidence="5" id="KW-1185">Reference proteome</keyword>
<evidence type="ECO:0000256" key="1">
    <source>
        <dbReference type="ARBA" id="ARBA00022603"/>
    </source>
</evidence>
<evidence type="ECO:0000256" key="2">
    <source>
        <dbReference type="ARBA" id="ARBA00022679"/>
    </source>
</evidence>
<reference evidence="4 5" key="1">
    <citation type="submission" date="2021-01" db="EMBL/GenBank/DDBJ databases">
        <title>Whole genome shotgun sequence of Actinoplanes couchii NBRC 106145.</title>
        <authorList>
            <person name="Komaki H."/>
            <person name="Tamura T."/>
        </authorList>
    </citation>
    <scope>NUCLEOTIDE SEQUENCE [LARGE SCALE GENOMIC DNA]</scope>
    <source>
        <strain evidence="4 5">NBRC 106145</strain>
    </source>
</reference>
<dbReference type="InterPro" id="IPR029063">
    <property type="entry name" value="SAM-dependent_MTases_sf"/>
</dbReference>
<dbReference type="PANTHER" id="PTHR44942:SF4">
    <property type="entry name" value="METHYLTRANSFERASE TYPE 11 DOMAIN-CONTAINING PROTEIN"/>
    <property type="match status" value="1"/>
</dbReference>
<dbReference type="RefSeq" id="WP_203809354.1">
    <property type="nucleotide sequence ID" value="NZ_BOMG01000126.1"/>
</dbReference>
<sequence>MITPARAGRTELADSFRHPGVAAAYVFRPPYPAEVFDLLTSLAGESGRVLDIGAGDGEIARPLAERVEHVDAVEISPAMIAAGKQRPGGDRENLRWLAQAAETMTVTGPYSLVTAGASLHWMNGQVTLRRLAQVLSPRGVLAVVDQKYHDLPWAAELTPVIGRYSRNPAYNPGFSVTDRLSEQHLLDIRGQHHTAPMVLRQSVHDYVEQFFSTASLARELMTDAEATRFADEVTAVVDGYAAADGTLLVTTVASVVWGSPSGR</sequence>
<dbReference type="InterPro" id="IPR041698">
    <property type="entry name" value="Methyltransf_25"/>
</dbReference>
<dbReference type="SUPFAM" id="SSF53335">
    <property type="entry name" value="S-adenosyl-L-methionine-dependent methyltransferases"/>
    <property type="match status" value="1"/>
</dbReference>
<accession>A0ABQ3XSC3</accession>
<dbReference type="CDD" id="cd02440">
    <property type="entry name" value="AdoMet_MTases"/>
    <property type="match status" value="1"/>
</dbReference>
<proteinExistence type="predicted"/>
<organism evidence="4 5">
    <name type="scientific">Actinoplanes couchii</name>
    <dbReference type="NCBI Taxonomy" id="403638"/>
    <lineage>
        <taxon>Bacteria</taxon>
        <taxon>Bacillati</taxon>
        <taxon>Actinomycetota</taxon>
        <taxon>Actinomycetes</taxon>
        <taxon>Micromonosporales</taxon>
        <taxon>Micromonosporaceae</taxon>
        <taxon>Actinoplanes</taxon>
    </lineage>
</organism>
<evidence type="ECO:0000313" key="5">
    <source>
        <dbReference type="Proteomes" id="UP000612282"/>
    </source>
</evidence>
<name>A0ABQ3XSC3_9ACTN</name>
<feature type="domain" description="Methyltransferase" evidence="3">
    <location>
        <begin position="49"/>
        <end position="139"/>
    </location>
</feature>
<dbReference type="Proteomes" id="UP000612282">
    <property type="component" value="Unassembled WGS sequence"/>
</dbReference>
<evidence type="ECO:0000313" key="4">
    <source>
        <dbReference type="EMBL" id="GID61411.1"/>
    </source>
</evidence>
<dbReference type="Gene3D" id="3.40.50.150">
    <property type="entry name" value="Vaccinia Virus protein VP39"/>
    <property type="match status" value="1"/>
</dbReference>